<dbReference type="SMART" id="SM00345">
    <property type="entry name" value="HTH_GNTR"/>
    <property type="match status" value="1"/>
</dbReference>
<dbReference type="InterPro" id="IPR036388">
    <property type="entry name" value="WH-like_DNA-bd_sf"/>
</dbReference>
<evidence type="ECO:0000313" key="6">
    <source>
        <dbReference type="Proteomes" id="UP000076603"/>
    </source>
</evidence>
<evidence type="ECO:0000256" key="2">
    <source>
        <dbReference type="ARBA" id="ARBA00023125"/>
    </source>
</evidence>
<gene>
    <name evidence="5" type="ORF">CLMAG_54810</name>
</gene>
<dbReference type="PANTHER" id="PTHR43537">
    <property type="entry name" value="TRANSCRIPTIONAL REGULATOR, GNTR FAMILY"/>
    <property type="match status" value="1"/>
</dbReference>
<sequence length="78" mass="9068">MNSIKKSTLRNEVSRKIRELIFNNELKRGERIVETRIAKELGVSQSPVREAIRKLELMGLIENKPFLGCFVKKLTKKI</sequence>
<dbReference type="AlphaFoldDB" id="A0A162R124"/>
<organism evidence="5 6">
    <name type="scientific">Clostridium magnum DSM 2767</name>
    <dbReference type="NCBI Taxonomy" id="1121326"/>
    <lineage>
        <taxon>Bacteria</taxon>
        <taxon>Bacillati</taxon>
        <taxon>Bacillota</taxon>
        <taxon>Clostridia</taxon>
        <taxon>Eubacteriales</taxon>
        <taxon>Clostridiaceae</taxon>
        <taxon>Clostridium</taxon>
    </lineage>
</organism>
<dbReference type="EMBL" id="LWAE01000010">
    <property type="protein sequence ID" value="KZL89263.1"/>
    <property type="molecule type" value="Genomic_DNA"/>
</dbReference>
<dbReference type="InterPro" id="IPR000524">
    <property type="entry name" value="Tscrpt_reg_HTH_GntR"/>
</dbReference>
<dbReference type="SUPFAM" id="SSF46785">
    <property type="entry name" value="Winged helix' DNA-binding domain"/>
    <property type="match status" value="1"/>
</dbReference>
<evidence type="ECO:0000256" key="3">
    <source>
        <dbReference type="ARBA" id="ARBA00023163"/>
    </source>
</evidence>
<keyword evidence="1" id="KW-0805">Transcription regulation</keyword>
<protein>
    <submittedName>
        <fullName evidence="5">DNA-binding transcriptional repressor LldR</fullName>
    </submittedName>
</protein>
<dbReference type="STRING" id="1121326.CLMAG_54810"/>
<dbReference type="InterPro" id="IPR036390">
    <property type="entry name" value="WH_DNA-bd_sf"/>
</dbReference>
<dbReference type="Gene3D" id="1.10.10.10">
    <property type="entry name" value="Winged helix-like DNA-binding domain superfamily/Winged helix DNA-binding domain"/>
    <property type="match status" value="1"/>
</dbReference>
<reference evidence="5 6" key="1">
    <citation type="submission" date="2016-04" db="EMBL/GenBank/DDBJ databases">
        <title>Genome sequence of Clostridium magnum DSM 2767.</title>
        <authorList>
            <person name="Poehlein A."/>
            <person name="Uhlig R."/>
            <person name="Fischer R."/>
            <person name="Bahl H."/>
            <person name="Daniel R."/>
        </authorList>
    </citation>
    <scope>NUCLEOTIDE SEQUENCE [LARGE SCALE GENOMIC DNA]</scope>
    <source>
        <strain evidence="5 6">DSM 2767</strain>
    </source>
</reference>
<dbReference type="Proteomes" id="UP000076603">
    <property type="component" value="Unassembled WGS sequence"/>
</dbReference>
<evidence type="ECO:0000259" key="4">
    <source>
        <dbReference type="PROSITE" id="PS50949"/>
    </source>
</evidence>
<dbReference type="RefSeq" id="WP_066629843.1">
    <property type="nucleotide sequence ID" value="NZ_FQXL01000041.1"/>
</dbReference>
<dbReference type="GO" id="GO:0003700">
    <property type="term" value="F:DNA-binding transcription factor activity"/>
    <property type="evidence" value="ECO:0007669"/>
    <property type="project" value="InterPro"/>
</dbReference>
<name>A0A162R124_9CLOT</name>
<dbReference type="PANTHER" id="PTHR43537:SF5">
    <property type="entry name" value="UXU OPERON TRANSCRIPTIONAL REGULATOR"/>
    <property type="match status" value="1"/>
</dbReference>
<proteinExistence type="predicted"/>
<keyword evidence="6" id="KW-1185">Reference proteome</keyword>
<keyword evidence="3" id="KW-0804">Transcription</keyword>
<feature type="domain" description="HTH gntR-type" evidence="4">
    <location>
        <begin position="7"/>
        <end position="74"/>
    </location>
</feature>
<evidence type="ECO:0000313" key="5">
    <source>
        <dbReference type="EMBL" id="KZL89263.1"/>
    </source>
</evidence>
<dbReference type="OrthoDB" id="9781630at2"/>
<dbReference type="InterPro" id="IPR000485">
    <property type="entry name" value="AsnC-type_HTH_dom"/>
</dbReference>
<keyword evidence="2 5" id="KW-0238">DNA-binding</keyword>
<dbReference type="PRINTS" id="PR00033">
    <property type="entry name" value="HTHASNC"/>
</dbReference>
<dbReference type="CDD" id="cd07377">
    <property type="entry name" value="WHTH_GntR"/>
    <property type="match status" value="1"/>
</dbReference>
<dbReference type="PROSITE" id="PS50949">
    <property type="entry name" value="HTH_GNTR"/>
    <property type="match status" value="1"/>
</dbReference>
<accession>A0A162R124</accession>
<dbReference type="Pfam" id="PF00392">
    <property type="entry name" value="GntR"/>
    <property type="match status" value="1"/>
</dbReference>
<comment type="caution">
    <text evidence="5">The sequence shown here is derived from an EMBL/GenBank/DDBJ whole genome shotgun (WGS) entry which is preliminary data.</text>
</comment>
<dbReference type="GO" id="GO:0043565">
    <property type="term" value="F:sequence-specific DNA binding"/>
    <property type="evidence" value="ECO:0007669"/>
    <property type="project" value="InterPro"/>
</dbReference>
<dbReference type="PATRIC" id="fig|1121326.3.peg.5551"/>
<evidence type="ECO:0000256" key="1">
    <source>
        <dbReference type="ARBA" id="ARBA00023015"/>
    </source>
</evidence>